<evidence type="ECO:0000259" key="5">
    <source>
        <dbReference type="SMART" id="SM00642"/>
    </source>
</evidence>
<dbReference type="PANTHER" id="PTHR43651">
    <property type="entry name" value="1,4-ALPHA-GLUCAN-BRANCHING ENZYME"/>
    <property type="match status" value="1"/>
</dbReference>
<keyword evidence="4" id="KW-0808">Transferase</keyword>
<dbReference type="InterPro" id="IPR006047">
    <property type="entry name" value="GH13_cat_dom"/>
</dbReference>
<accession>D8MAE6</accession>
<dbReference type="GO" id="GO:0005975">
    <property type="term" value="P:carbohydrate metabolic process"/>
    <property type="evidence" value="ECO:0007669"/>
    <property type="project" value="InterPro"/>
</dbReference>
<evidence type="ECO:0000256" key="3">
    <source>
        <dbReference type="ARBA" id="ARBA00012541"/>
    </source>
</evidence>
<dbReference type="GO" id="GO:0043169">
    <property type="term" value="F:cation binding"/>
    <property type="evidence" value="ECO:0007669"/>
    <property type="project" value="InterPro"/>
</dbReference>
<dbReference type="SUPFAM" id="SSF51011">
    <property type="entry name" value="Glycosyl hydrolase domain"/>
    <property type="match status" value="1"/>
</dbReference>
<dbReference type="GO" id="GO:0003844">
    <property type="term" value="F:1,4-alpha-glucan branching enzyme activity"/>
    <property type="evidence" value="ECO:0007669"/>
    <property type="project" value="UniProtKB-EC"/>
</dbReference>
<dbReference type="InterPro" id="IPR017853">
    <property type="entry name" value="GH"/>
</dbReference>
<dbReference type="GO" id="GO:0005737">
    <property type="term" value="C:cytoplasm"/>
    <property type="evidence" value="ECO:0007669"/>
    <property type="project" value="TreeGrafter"/>
</dbReference>
<name>D8MAE6_BLAHO</name>
<evidence type="ECO:0000313" key="7">
    <source>
        <dbReference type="Proteomes" id="UP000008312"/>
    </source>
</evidence>
<evidence type="ECO:0000256" key="1">
    <source>
        <dbReference type="ARBA" id="ARBA00000826"/>
    </source>
</evidence>
<gene>
    <name evidence="6" type="ORF">GSBLH_T00004677001</name>
</gene>
<dbReference type="OMA" id="TIAEXLL"/>
<dbReference type="EMBL" id="FN668689">
    <property type="protein sequence ID" value="CBK25035.2"/>
    <property type="molecule type" value="Genomic_DNA"/>
</dbReference>
<feature type="domain" description="Glycosyl hydrolase family 13 catalytic" evidence="5">
    <location>
        <begin position="13"/>
        <end position="380"/>
    </location>
</feature>
<dbReference type="Pfam" id="PF02806">
    <property type="entry name" value="Alpha-amylase_C"/>
    <property type="match status" value="1"/>
</dbReference>
<dbReference type="SUPFAM" id="SSF51445">
    <property type="entry name" value="(Trans)glycosidases"/>
    <property type="match status" value="1"/>
</dbReference>
<dbReference type="Gene3D" id="2.60.40.1180">
    <property type="entry name" value="Golgi alpha-mannosidase II"/>
    <property type="match status" value="1"/>
</dbReference>
<evidence type="ECO:0000256" key="2">
    <source>
        <dbReference type="ARBA" id="ARBA00009000"/>
    </source>
</evidence>
<dbReference type="SMART" id="SM00642">
    <property type="entry name" value="Aamy"/>
    <property type="match status" value="1"/>
</dbReference>
<proteinExistence type="inferred from homology"/>
<dbReference type="AlphaFoldDB" id="D8MAE6"/>
<keyword evidence="7" id="KW-1185">Reference proteome</keyword>
<reference evidence="6" key="1">
    <citation type="submission" date="2010-02" db="EMBL/GenBank/DDBJ databases">
        <title>Sequencing and annotation of the Blastocystis hominis genome.</title>
        <authorList>
            <person name="Wincker P."/>
        </authorList>
    </citation>
    <scope>NUCLEOTIDE SEQUENCE</scope>
    <source>
        <strain evidence="6">Singapore isolate B</strain>
    </source>
</reference>
<dbReference type="InterPro" id="IPR013780">
    <property type="entry name" value="Glyco_hydro_b"/>
</dbReference>
<dbReference type="GeneID" id="24921687"/>
<dbReference type="EC" id="2.4.1.18" evidence="3"/>
<dbReference type="Pfam" id="PF00128">
    <property type="entry name" value="Alpha-amylase"/>
    <property type="match status" value="1"/>
</dbReference>
<dbReference type="Gene3D" id="3.20.20.80">
    <property type="entry name" value="Glycosidases"/>
    <property type="match status" value="1"/>
</dbReference>
<sequence>MSGEDPCVSSYCSFEYSVLPRVIADGYNCIQFMAIVEHAYYPSFGYQCNLFYAISSRFGTPTDFMRLVDACHAAGLFVIVDIVQGHASPNVEDGINQFDGSDDLYFAPGEAGNHSQWGSKCFDYRKREVTQFLLGQLLYFVEVYHIDGFRFDAVTSIIYNDHAITRGFTGNYEEYFGFYSNINIDGLAYLAMANRLLHSLEPPAFSIAEDVSGYPLLASPMKNGGIGFDYRMNMAVADKWIKLMKESKLELWNVTDIAYTITNRRYGEKYVSYNECHDQSLVGDKTLAFWLMDAEMYSGMSKLQPRNHTIFNGIHVLHLIRLLTKVLGGEGYLNFMGNEFGHPGSNWQNWSRIEWVDFPRKGNNFSYHYCRRQWSLVDDRNLLYQYILNWDVDTNRLCAYYSLQVNGFEFITLRDQTKQVLAFEKGGLLFVFNFSYSNSYSDYQVPVRNPGSYRCILSVFYSLVPLISLERSSRVL</sequence>
<dbReference type="Proteomes" id="UP000008312">
    <property type="component" value="Unassembled WGS sequence"/>
</dbReference>
<dbReference type="OrthoDB" id="196493at2759"/>
<dbReference type="InterPro" id="IPR006048">
    <property type="entry name" value="A-amylase/branching_C"/>
</dbReference>
<dbReference type="InParanoid" id="D8MAE6"/>
<dbReference type="PANTHER" id="PTHR43651:SF3">
    <property type="entry name" value="1,4-ALPHA-GLUCAN-BRANCHING ENZYME"/>
    <property type="match status" value="1"/>
</dbReference>
<evidence type="ECO:0000256" key="4">
    <source>
        <dbReference type="ARBA" id="ARBA00022679"/>
    </source>
</evidence>
<evidence type="ECO:0000313" key="6">
    <source>
        <dbReference type="EMBL" id="CBK25035.2"/>
    </source>
</evidence>
<protein>
    <recommendedName>
        <fullName evidence="3">1,4-alpha-glucan branching enzyme</fullName>
        <ecNumber evidence="3">2.4.1.18</ecNumber>
    </recommendedName>
</protein>
<dbReference type="RefSeq" id="XP_012899083.1">
    <property type="nucleotide sequence ID" value="XM_013043629.1"/>
</dbReference>
<organism evidence="6">
    <name type="scientific">Blastocystis hominis</name>
    <dbReference type="NCBI Taxonomy" id="12968"/>
    <lineage>
        <taxon>Eukaryota</taxon>
        <taxon>Sar</taxon>
        <taxon>Stramenopiles</taxon>
        <taxon>Bigyra</taxon>
        <taxon>Opalozoa</taxon>
        <taxon>Opalinata</taxon>
        <taxon>Blastocystidae</taxon>
        <taxon>Blastocystis</taxon>
    </lineage>
</organism>
<comment type="similarity">
    <text evidence="2">Belongs to the glycosyl hydrolase 13 family. GlgB subfamily.</text>
</comment>
<comment type="catalytic activity">
    <reaction evidence="1">
        <text>Transfers a segment of a (1-&gt;4)-alpha-D-glucan chain to a primary hydroxy group in a similar glucan chain.</text>
        <dbReference type="EC" id="2.4.1.18"/>
    </reaction>
</comment>